<sequence length="669" mass="74246">MSFMGGAECSTAGNPLSQFQKHVQDDKTLQRDRMVGRGPGGQLNSFRSQAANAPQDEMLNGFLNGAPNLQQEFPMQAGPGPALNPGQHAPMRASTTSPSWTHDISSQPGMESAFKPPGAAHFNADEFARFTQLNGQASSSRSSPMQSNMPSQMSQQRPMMGVGMMNMGMNRGMGMGMGYGSSMFQPMYQNQQAMQQMQPMHEQQQQSEGKGKGKLVELDDKKWEEQFAQLELQDQEAAELQKEQEEANAAERELDEMDKAMQSETNEFGDFESIWKGIQAETAAARSMVNEDQLFDEFNKEWDPTAMPEFQDFQAMGDWGRFGDPIVESYLFEEANIFQNEKNAFDEGVRVMKEGGNLSLAALAFEAAVQQNPRHVEAWVYLGQAQAQNEKETAAIRAMEQALKLDPNNLDALMGLAVSYTNEGYDSTAYRTLERWLSAKYPNVLDPKDLSPAADLGFTDRQQLHQKVTDHFIRAAQLSPDGEHMDPDVQVGLGVLFYGAEEYDKAVDCFQSALHSSEQGTSNQQEQVHLLWNRLGATLANSGRSEEAIAAYEQALSLAPNFVRARYNLGVSCININCQQEAACHFLAALEMHKSIEKSGRTKAYEILGDGASASGQVDEALDRMSAQNRSSTLYDTLRRVFTQMGRRDLAEKTVAGVDPDVFRPEFDF</sequence>
<dbReference type="OrthoDB" id="10006023at2759"/>
<evidence type="ECO:0000256" key="9">
    <source>
        <dbReference type="ARBA" id="ARBA00022803"/>
    </source>
</evidence>
<evidence type="ECO:0000256" key="8">
    <source>
        <dbReference type="ARBA" id="ARBA00022737"/>
    </source>
</evidence>
<comment type="similarity">
    <text evidence="3">Belongs to the peroxisomal targeting signal receptor family.</text>
</comment>
<keyword evidence="19" id="KW-1185">Reference proteome</keyword>
<dbReference type="AlphaFoldDB" id="A0A151GEE7"/>
<dbReference type="GeneID" id="63720064"/>
<feature type="repeat" description="TPR" evidence="15">
    <location>
        <begin position="529"/>
        <end position="562"/>
    </location>
</feature>
<dbReference type="GO" id="GO:0005052">
    <property type="term" value="F:peroxisome matrix targeting signal-1 binding"/>
    <property type="evidence" value="ECO:0007669"/>
    <property type="project" value="TreeGrafter"/>
</dbReference>
<dbReference type="STRING" id="98403.A0A151GEE7"/>
<dbReference type="EMBL" id="LAYC01000003">
    <property type="protein sequence ID" value="KYK55458.1"/>
    <property type="molecule type" value="Genomic_DNA"/>
</dbReference>
<protein>
    <recommendedName>
        <fullName evidence="4">Peroxisomal targeting signal receptor</fullName>
    </recommendedName>
    <alternativeName>
        <fullName evidence="14">Peroxin-5</fullName>
    </alternativeName>
</protein>
<keyword evidence="13" id="KW-0576">Peroxisome</keyword>
<evidence type="ECO:0000313" key="18">
    <source>
        <dbReference type="EMBL" id="KYK55458.1"/>
    </source>
</evidence>
<dbReference type="GO" id="GO:0016560">
    <property type="term" value="P:protein import into peroxisome matrix, docking"/>
    <property type="evidence" value="ECO:0007669"/>
    <property type="project" value="TreeGrafter"/>
</dbReference>
<dbReference type="Pfam" id="PF13432">
    <property type="entry name" value="TPR_16"/>
    <property type="match status" value="1"/>
</dbReference>
<comment type="subcellular location">
    <subcellularLocation>
        <location evidence="2">Cytoplasm</location>
    </subcellularLocation>
    <subcellularLocation>
        <location evidence="1">Peroxisome</location>
    </subcellularLocation>
</comment>
<dbReference type="InterPro" id="IPR011990">
    <property type="entry name" value="TPR-like_helical_dom_sf"/>
</dbReference>
<dbReference type="GO" id="GO:0005778">
    <property type="term" value="C:peroxisomal membrane"/>
    <property type="evidence" value="ECO:0007669"/>
    <property type="project" value="TreeGrafter"/>
</dbReference>
<dbReference type="RefSeq" id="XP_040654810.1">
    <property type="nucleotide sequence ID" value="XM_040804706.1"/>
</dbReference>
<keyword evidence="7" id="KW-1017">Isopeptide bond</keyword>
<comment type="caution">
    <text evidence="18">The sequence shown here is derived from an EMBL/GenBank/DDBJ whole genome shotgun (WGS) entry which is preliminary data.</text>
</comment>
<evidence type="ECO:0000313" key="19">
    <source>
        <dbReference type="Proteomes" id="UP000076580"/>
    </source>
</evidence>
<keyword evidence="6" id="KW-0963">Cytoplasm</keyword>
<gene>
    <name evidence="18" type="ORF">DCS_07421</name>
</gene>
<dbReference type="Pfam" id="PF00515">
    <property type="entry name" value="TPR_1"/>
    <property type="match status" value="1"/>
</dbReference>
<dbReference type="InterPro" id="IPR019734">
    <property type="entry name" value="TPR_rpt"/>
</dbReference>
<feature type="repeat" description="TPR" evidence="15">
    <location>
        <begin position="376"/>
        <end position="409"/>
    </location>
</feature>
<feature type="region of interest" description="Disordered" evidence="17">
    <location>
        <begin position="87"/>
        <end position="108"/>
    </location>
</feature>
<feature type="compositionally biased region" description="Low complexity" evidence="17">
    <location>
        <begin position="138"/>
        <end position="155"/>
    </location>
</feature>
<evidence type="ECO:0000256" key="17">
    <source>
        <dbReference type="SAM" id="MobiDB-lite"/>
    </source>
</evidence>
<keyword evidence="5" id="KW-0813">Transport</keyword>
<evidence type="ECO:0000256" key="16">
    <source>
        <dbReference type="SAM" id="Coils"/>
    </source>
</evidence>
<keyword evidence="16" id="KW-0175">Coiled coil</keyword>
<dbReference type="Gene3D" id="1.25.40.10">
    <property type="entry name" value="Tetratricopeptide repeat domain"/>
    <property type="match status" value="1"/>
</dbReference>
<name>A0A151GEE7_DRECN</name>
<feature type="compositionally biased region" description="Polar residues" evidence="17">
    <location>
        <begin position="93"/>
        <end position="108"/>
    </location>
</feature>
<dbReference type="PANTHER" id="PTHR10130">
    <property type="entry name" value="PEROXISOMAL TARGETING SIGNAL 1 RECEPTOR PEX5"/>
    <property type="match status" value="1"/>
</dbReference>
<dbReference type="SMART" id="SM00028">
    <property type="entry name" value="TPR"/>
    <property type="match status" value="4"/>
</dbReference>
<organism evidence="18 19">
    <name type="scientific">Drechmeria coniospora</name>
    <name type="common">Nematophagous fungus</name>
    <name type="synonym">Meria coniospora</name>
    <dbReference type="NCBI Taxonomy" id="98403"/>
    <lineage>
        <taxon>Eukaryota</taxon>
        <taxon>Fungi</taxon>
        <taxon>Dikarya</taxon>
        <taxon>Ascomycota</taxon>
        <taxon>Pezizomycotina</taxon>
        <taxon>Sordariomycetes</taxon>
        <taxon>Hypocreomycetidae</taxon>
        <taxon>Hypocreales</taxon>
        <taxon>Ophiocordycipitaceae</taxon>
        <taxon>Drechmeria</taxon>
    </lineage>
</organism>
<dbReference type="FunCoup" id="A0A151GEE7">
    <property type="interactions" value="72"/>
</dbReference>
<dbReference type="GO" id="GO:0005829">
    <property type="term" value="C:cytosol"/>
    <property type="evidence" value="ECO:0007669"/>
    <property type="project" value="TreeGrafter"/>
</dbReference>
<feature type="repeat" description="TPR" evidence="15">
    <location>
        <begin position="487"/>
        <end position="520"/>
    </location>
</feature>
<evidence type="ECO:0000256" key="11">
    <source>
        <dbReference type="ARBA" id="ARBA00022927"/>
    </source>
</evidence>
<dbReference type="Proteomes" id="UP000076580">
    <property type="component" value="Chromosome 03"/>
</dbReference>
<evidence type="ECO:0000256" key="2">
    <source>
        <dbReference type="ARBA" id="ARBA00004496"/>
    </source>
</evidence>
<accession>A0A151GEE7</accession>
<evidence type="ECO:0000256" key="4">
    <source>
        <dbReference type="ARBA" id="ARBA00014710"/>
    </source>
</evidence>
<dbReference type="InterPro" id="IPR024111">
    <property type="entry name" value="PEX5/PEX5L"/>
</dbReference>
<keyword evidence="8" id="KW-0677">Repeat</keyword>
<dbReference type="PROSITE" id="PS50005">
    <property type="entry name" value="TPR"/>
    <property type="match status" value="3"/>
</dbReference>
<keyword evidence="10" id="KW-0832">Ubl conjugation</keyword>
<dbReference type="FunFam" id="1.25.40.10:FF:000218">
    <property type="entry name" value="Peroxisomal targeting signal receptor"/>
    <property type="match status" value="1"/>
</dbReference>
<evidence type="ECO:0000256" key="12">
    <source>
        <dbReference type="ARBA" id="ARBA00022966"/>
    </source>
</evidence>
<feature type="region of interest" description="Disordered" evidence="17">
    <location>
        <begin position="28"/>
        <end position="47"/>
    </location>
</feature>
<keyword evidence="11" id="KW-0653">Protein transport</keyword>
<evidence type="ECO:0000256" key="5">
    <source>
        <dbReference type="ARBA" id="ARBA00022448"/>
    </source>
</evidence>
<feature type="coiled-coil region" evidence="16">
    <location>
        <begin position="230"/>
        <end position="267"/>
    </location>
</feature>
<evidence type="ECO:0000256" key="14">
    <source>
        <dbReference type="ARBA" id="ARBA00032505"/>
    </source>
</evidence>
<dbReference type="InParanoid" id="A0A151GEE7"/>
<reference evidence="18 19" key="1">
    <citation type="journal article" date="2016" name="Sci. Rep.">
        <title>Insights into Adaptations to a Near-Obligate Nematode Endoparasitic Lifestyle from the Finished Genome of Drechmeria coniospora.</title>
        <authorList>
            <person name="Zhang L."/>
            <person name="Zhou Z."/>
            <person name="Guo Q."/>
            <person name="Fokkens L."/>
            <person name="Miskei M."/>
            <person name="Pocsi I."/>
            <person name="Zhang W."/>
            <person name="Chen M."/>
            <person name="Wang L."/>
            <person name="Sun Y."/>
            <person name="Donzelli B.G."/>
            <person name="Gibson D.M."/>
            <person name="Nelson D.R."/>
            <person name="Luo J.G."/>
            <person name="Rep M."/>
            <person name="Liu H."/>
            <person name="Yang S."/>
            <person name="Wang J."/>
            <person name="Krasnoff S.B."/>
            <person name="Xu Y."/>
            <person name="Molnar I."/>
            <person name="Lin M."/>
        </authorList>
    </citation>
    <scope>NUCLEOTIDE SEQUENCE [LARGE SCALE GENOMIC DNA]</scope>
    <source>
        <strain evidence="18 19">ARSEF 6962</strain>
    </source>
</reference>
<dbReference type="SUPFAM" id="SSF48452">
    <property type="entry name" value="TPR-like"/>
    <property type="match status" value="1"/>
</dbReference>
<evidence type="ECO:0000256" key="1">
    <source>
        <dbReference type="ARBA" id="ARBA00004275"/>
    </source>
</evidence>
<proteinExistence type="inferred from homology"/>
<evidence type="ECO:0000256" key="13">
    <source>
        <dbReference type="ARBA" id="ARBA00023140"/>
    </source>
</evidence>
<evidence type="ECO:0000256" key="6">
    <source>
        <dbReference type="ARBA" id="ARBA00022490"/>
    </source>
</evidence>
<keyword evidence="12" id="KW-0882">Thioester bond</keyword>
<evidence type="ECO:0000256" key="15">
    <source>
        <dbReference type="PROSITE-ProRule" id="PRU00339"/>
    </source>
</evidence>
<evidence type="ECO:0000256" key="3">
    <source>
        <dbReference type="ARBA" id="ARBA00005348"/>
    </source>
</evidence>
<feature type="region of interest" description="Disordered" evidence="17">
    <location>
        <begin position="134"/>
        <end position="155"/>
    </location>
</feature>
<evidence type="ECO:0000256" key="7">
    <source>
        <dbReference type="ARBA" id="ARBA00022499"/>
    </source>
</evidence>
<dbReference type="PANTHER" id="PTHR10130:SF0">
    <property type="entry name" value="GH08708P"/>
    <property type="match status" value="1"/>
</dbReference>
<evidence type="ECO:0000256" key="10">
    <source>
        <dbReference type="ARBA" id="ARBA00022843"/>
    </source>
</evidence>
<keyword evidence="9 15" id="KW-0802">TPR repeat</keyword>